<dbReference type="RefSeq" id="WP_019769009.1">
    <property type="nucleotide sequence ID" value="NZ_CP029490.1"/>
</dbReference>
<name>A0ABN5LPQ2_9STRE</name>
<accession>A0ABN5LPQ2</accession>
<protein>
    <submittedName>
        <fullName evidence="1">Uncharacterized protein</fullName>
    </submittedName>
</protein>
<dbReference type="EMBL" id="CP029490">
    <property type="protein sequence ID" value="AWN21255.1"/>
    <property type="molecule type" value="Genomic_DNA"/>
</dbReference>
<proteinExistence type="predicted"/>
<evidence type="ECO:0000313" key="1">
    <source>
        <dbReference type="EMBL" id="AWN21255.1"/>
    </source>
</evidence>
<organism evidence="1 2">
    <name type="scientific">Streptococcus sobrinus</name>
    <dbReference type="NCBI Taxonomy" id="1310"/>
    <lineage>
        <taxon>Bacteria</taxon>
        <taxon>Bacillati</taxon>
        <taxon>Bacillota</taxon>
        <taxon>Bacilli</taxon>
        <taxon>Lactobacillales</taxon>
        <taxon>Streptococcaceae</taxon>
        <taxon>Streptococcus</taxon>
    </lineage>
</organism>
<sequence>MQQKKGFLNIRAPLKTSILIKYMKQALYIAAIVTEARKSKELEIFLSILRREKTEIGLLKRQGETRIWELLGE</sequence>
<reference evidence="1 2" key="1">
    <citation type="submission" date="2018-05" db="EMBL/GenBank/DDBJ databases">
        <title>Complete genome sequences of Streptococcus sobrinus.</title>
        <authorList>
            <person name="Sales M."/>
            <person name="Jensen P.A."/>
        </authorList>
    </citation>
    <scope>NUCLEOTIDE SEQUENCE [LARGE SCALE GENOMIC DNA]</scope>
    <source>
        <strain evidence="1 2">SL1</strain>
    </source>
</reference>
<keyword evidence="2" id="KW-1185">Reference proteome</keyword>
<evidence type="ECO:0000313" key="2">
    <source>
        <dbReference type="Proteomes" id="UP000245369"/>
    </source>
</evidence>
<gene>
    <name evidence="1" type="ORF">DK182_07805</name>
</gene>
<dbReference type="Proteomes" id="UP000245369">
    <property type="component" value="Chromosome"/>
</dbReference>
<dbReference type="GeneID" id="93924410"/>